<dbReference type="EMBL" id="DSRT01000178">
    <property type="protein sequence ID" value="HGW29917.1"/>
    <property type="molecule type" value="Genomic_DNA"/>
</dbReference>
<dbReference type="SUPFAM" id="SSF53850">
    <property type="entry name" value="Periplasmic binding protein-like II"/>
    <property type="match status" value="1"/>
</dbReference>
<dbReference type="PANTHER" id="PTHR43649:SF12">
    <property type="entry name" value="DIACETYLCHITOBIOSE BINDING PROTEIN DASA"/>
    <property type="match status" value="1"/>
</dbReference>
<dbReference type="Pfam" id="PF01547">
    <property type="entry name" value="SBP_bac_1"/>
    <property type="match status" value="1"/>
</dbReference>
<feature type="chain" id="PRO_5027773443" evidence="1">
    <location>
        <begin position="22"/>
        <end position="445"/>
    </location>
</feature>
<keyword evidence="1" id="KW-0732">Signal</keyword>
<dbReference type="InterPro" id="IPR006059">
    <property type="entry name" value="SBP"/>
</dbReference>
<dbReference type="InterPro" id="IPR050490">
    <property type="entry name" value="Bact_solute-bd_prot1"/>
</dbReference>
<dbReference type="PANTHER" id="PTHR43649">
    <property type="entry name" value="ARABINOSE-BINDING PROTEIN-RELATED"/>
    <property type="match status" value="1"/>
</dbReference>
<evidence type="ECO:0000256" key="1">
    <source>
        <dbReference type="SAM" id="SignalP"/>
    </source>
</evidence>
<protein>
    <submittedName>
        <fullName evidence="2">Extracellular solute-binding protein</fullName>
    </submittedName>
</protein>
<sequence>MLKHKIGTLALLSTLPFLLTACTLQDLPVIGKFFSGGGGGPAELTMWGLWEKDYVYNALLNDYKKESPNTSLKYQDMSVLNLNGLVEYKKRVFSRMEQKDWDADVVMVHNSWVPRLISAGYLEPMPTSMLSAQKYSELFYPAATESGVKDDKVYAIPAYYDGLVLVYNKEHFAEINQETAPTAWEEFRRIAISLTKFSDDQDKNIIRAGAAVGFSDNIAHFSDIIGLMWSQAGVSFPDGMDSVPAQDAFSFYVSLMKDHKVWRGDFPEATTAFVNGQVSMIFVPSWQILDILSANPNMDIGVAPVPQALSNNPVNWASFWMYVVPKSSPHKAEAWKFLNYLTTESSQRILFEEGSKVRAFGEPYALVSMAGEFSNDKYLGPLLQSARTATTSEVASRSGNRAQEEALKTAIKMVYSTEDGFTVEEALKAAKEQLLNPASEQPASN</sequence>
<evidence type="ECO:0000313" key="2">
    <source>
        <dbReference type="EMBL" id="HGW29917.1"/>
    </source>
</evidence>
<name>A0A7C4XN59_UNCKA</name>
<comment type="caution">
    <text evidence="2">The sequence shown here is derived from an EMBL/GenBank/DDBJ whole genome shotgun (WGS) entry which is preliminary data.</text>
</comment>
<reference evidence="2" key="1">
    <citation type="journal article" date="2020" name="mSystems">
        <title>Genome- and Community-Level Interaction Insights into Carbon Utilization and Element Cycling Functions of Hydrothermarchaeota in Hydrothermal Sediment.</title>
        <authorList>
            <person name="Zhou Z."/>
            <person name="Liu Y."/>
            <person name="Xu W."/>
            <person name="Pan J."/>
            <person name="Luo Z.H."/>
            <person name="Li M."/>
        </authorList>
    </citation>
    <scope>NUCLEOTIDE SEQUENCE [LARGE SCALE GENOMIC DNA]</scope>
    <source>
        <strain evidence="2">SpSt-417</strain>
    </source>
</reference>
<organism evidence="2">
    <name type="scientific">candidate division WWE3 bacterium</name>
    <dbReference type="NCBI Taxonomy" id="2053526"/>
    <lineage>
        <taxon>Bacteria</taxon>
        <taxon>Katanobacteria</taxon>
    </lineage>
</organism>
<dbReference type="PROSITE" id="PS51257">
    <property type="entry name" value="PROKAR_LIPOPROTEIN"/>
    <property type="match status" value="1"/>
</dbReference>
<feature type="signal peptide" evidence="1">
    <location>
        <begin position="1"/>
        <end position="21"/>
    </location>
</feature>
<proteinExistence type="predicted"/>
<accession>A0A7C4XN59</accession>
<dbReference type="AlphaFoldDB" id="A0A7C4XN59"/>
<gene>
    <name evidence="2" type="ORF">ENR63_03285</name>
</gene>
<dbReference type="Gene3D" id="3.40.190.10">
    <property type="entry name" value="Periplasmic binding protein-like II"/>
    <property type="match status" value="1"/>
</dbReference>